<organism evidence="1 2">
    <name type="scientific">Ornithinibacillus salinisoli</name>
    <dbReference type="NCBI Taxonomy" id="1848459"/>
    <lineage>
        <taxon>Bacteria</taxon>
        <taxon>Bacillati</taxon>
        <taxon>Bacillota</taxon>
        <taxon>Bacilli</taxon>
        <taxon>Bacillales</taxon>
        <taxon>Bacillaceae</taxon>
        <taxon>Ornithinibacillus</taxon>
    </lineage>
</organism>
<name>A0ABW4W4L3_9BACI</name>
<dbReference type="Proteomes" id="UP001597383">
    <property type="component" value="Unassembled WGS sequence"/>
</dbReference>
<dbReference type="InterPro" id="IPR003329">
    <property type="entry name" value="Cytidylyl_trans"/>
</dbReference>
<dbReference type="RefSeq" id="WP_377558727.1">
    <property type="nucleotide sequence ID" value="NZ_JBHUHQ010000041.1"/>
</dbReference>
<sequence>MKVVAIIQARMGSSRLPGKVLKQVLGKELLTYQLERVSRSKYMSDVIVATTNNNRDKEIVSLCKSLDILYYTGPEEDVLKRYYMAAQHVNADVVIRLTGDCPIIDPELIDRITETYLLHNPKYQLVTNTLERTFPRGMDIEVFSLQVLKEAHKQAVSKPDREHVTRYIVNHPESFSLLNVSNSRNDSHYRWTVDTMEDFILIKKIIESLYPQNRNFTMEDTINLLAEYPEWQLINKHVQQKKD</sequence>
<dbReference type="PANTHER" id="PTHR42866">
    <property type="entry name" value="3-DEOXY-MANNO-OCTULOSONATE CYTIDYLYLTRANSFERASE"/>
    <property type="match status" value="1"/>
</dbReference>
<keyword evidence="2" id="KW-1185">Reference proteome</keyword>
<dbReference type="InterPro" id="IPR029044">
    <property type="entry name" value="Nucleotide-diphossugar_trans"/>
</dbReference>
<keyword evidence="1" id="KW-0808">Transferase</keyword>
<dbReference type="PANTHER" id="PTHR42866:SF1">
    <property type="entry name" value="SPORE COAT POLYSACCHARIDE BIOSYNTHESIS PROTEIN SPSF"/>
    <property type="match status" value="1"/>
</dbReference>
<protein>
    <submittedName>
        <fullName evidence="1">Cytidylyltransferase domain-containing protein</fullName>
    </submittedName>
</protein>
<comment type="caution">
    <text evidence="1">The sequence shown here is derived from an EMBL/GenBank/DDBJ whole genome shotgun (WGS) entry which is preliminary data.</text>
</comment>
<dbReference type="EMBL" id="JBHUHQ010000041">
    <property type="protein sequence ID" value="MFD2046674.1"/>
    <property type="molecule type" value="Genomic_DNA"/>
</dbReference>
<reference evidence="2" key="1">
    <citation type="journal article" date="2019" name="Int. J. Syst. Evol. Microbiol.">
        <title>The Global Catalogue of Microorganisms (GCM) 10K type strain sequencing project: providing services to taxonomists for standard genome sequencing and annotation.</title>
        <authorList>
            <consortium name="The Broad Institute Genomics Platform"/>
            <consortium name="The Broad Institute Genome Sequencing Center for Infectious Disease"/>
            <person name="Wu L."/>
            <person name="Ma J."/>
        </authorList>
    </citation>
    <scope>NUCLEOTIDE SEQUENCE [LARGE SCALE GENOMIC DNA]</scope>
    <source>
        <strain evidence="2">R28</strain>
    </source>
</reference>
<accession>A0ABW4W4L3</accession>
<keyword evidence="1" id="KW-0548">Nucleotidyltransferase</keyword>
<evidence type="ECO:0000313" key="1">
    <source>
        <dbReference type="EMBL" id="MFD2046674.1"/>
    </source>
</evidence>
<dbReference type="GO" id="GO:0016779">
    <property type="term" value="F:nucleotidyltransferase activity"/>
    <property type="evidence" value="ECO:0007669"/>
    <property type="project" value="UniProtKB-KW"/>
</dbReference>
<evidence type="ECO:0000313" key="2">
    <source>
        <dbReference type="Proteomes" id="UP001597383"/>
    </source>
</evidence>
<proteinExistence type="predicted"/>
<dbReference type="Pfam" id="PF02348">
    <property type="entry name" value="CTP_transf_3"/>
    <property type="match status" value="1"/>
</dbReference>
<gene>
    <name evidence="1" type="ORF">ACFSJF_20620</name>
</gene>
<dbReference type="SUPFAM" id="SSF53448">
    <property type="entry name" value="Nucleotide-diphospho-sugar transferases"/>
    <property type="match status" value="1"/>
</dbReference>
<dbReference type="Gene3D" id="3.90.550.10">
    <property type="entry name" value="Spore Coat Polysaccharide Biosynthesis Protein SpsA, Chain A"/>
    <property type="match status" value="1"/>
</dbReference>
<dbReference type="CDD" id="cd02518">
    <property type="entry name" value="GT2_SpsF"/>
    <property type="match status" value="1"/>
</dbReference>